<dbReference type="PRINTS" id="PR00081">
    <property type="entry name" value="GDHRDH"/>
</dbReference>
<gene>
    <name evidence="6" type="ORF">EJ05DRAFT_491488</name>
</gene>
<evidence type="ECO:0000313" key="7">
    <source>
        <dbReference type="Proteomes" id="UP000799437"/>
    </source>
</evidence>
<comment type="similarity">
    <text evidence="1 4">Belongs to the short-chain dehydrogenases/reductases (SDR) family.</text>
</comment>
<accession>A0A6A6WGD6</accession>
<dbReference type="SUPFAM" id="SSF51735">
    <property type="entry name" value="NAD(P)-binding Rossmann-fold domains"/>
    <property type="match status" value="1"/>
</dbReference>
<reference evidence="6" key="1">
    <citation type="journal article" date="2020" name="Stud. Mycol.">
        <title>101 Dothideomycetes genomes: a test case for predicting lifestyles and emergence of pathogens.</title>
        <authorList>
            <person name="Haridas S."/>
            <person name="Albert R."/>
            <person name="Binder M."/>
            <person name="Bloem J."/>
            <person name="Labutti K."/>
            <person name="Salamov A."/>
            <person name="Andreopoulos B."/>
            <person name="Baker S."/>
            <person name="Barry K."/>
            <person name="Bills G."/>
            <person name="Bluhm B."/>
            <person name="Cannon C."/>
            <person name="Castanera R."/>
            <person name="Culley D."/>
            <person name="Daum C."/>
            <person name="Ezra D."/>
            <person name="Gonzalez J."/>
            <person name="Henrissat B."/>
            <person name="Kuo A."/>
            <person name="Liang C."/>
            <person name="Lipzen A."/>
            <person name="Lutzoni F."/>
            <person name="Magnuson J."/>
            <person name="Mondo S."/>
            <person name="Nolan M."/>
            <person name="Ohm R."/>
            <person name="Pangilinan J."/>
            <person name="Park H.-J."/>
            <person name="Ramirez L."/>
            <person name="Alfaro M."/>
            <person name="Sun H."/>
            <person name="Tritt A."/>
            <person name="Yoshinaga Y."/>
            <person name="Zwiers L.-H."/>
            <person name="Turgeon B."/>
            <person name="Goodwin S."/>
            <person name="Spatafora J."/>
            <person name="Crous P."/>
            <person name="Grigoriev I."/>
        </authorList>
    </citation>
    <scope>NUCLEOTIDE SEQUENCE</scope>
    <source>
        <strain evidence="6">CBS 121739</strain>
    </source>
</reference>
<dbReference type="EMBL" id="ML996566">
    <property type="protein sequence ID" value="KAF2761912.1"/>
    <property type="molecule type" value="Genomic_DNA"/>
</dbReference>
<dbReference type="CDD" id="cd05233">
    <property type="entry name" value="SDR_c"/>
    <property type="match status" value="1"/>
</dbReference>
<dbReference type="OrthoDB" id="2898618at2759"/>
<dbReference type="Pfam" id="PF00106">
    <property type="entry name" value="adh_short"/>
    <property type="match status" value="1"/>
</dbReference>
<protein>
    <submittedName>
        <fullName evidence="6">NAD(P)-binding protein</fullName>
    </submittedName>
</protein>
<evidence type="ECO:0000256" key="4">
    <source>
        <dbReference type="RuleBase" id="RU000363"/>
    </source>
</evidence>
<evidence type="ECO:0000256" key="2">
    <source>
        <dbReference type="ARBA" id="ARBA00022857"/>
    </source>
</evidence>
<keyword evidence="2" id="KW-0521">NADP</keyword>
<dbReference type="RefSeq" id="XP_033604363.1">
    <property type="nucleotide sequence ID" value="XM_033745984.1"/>
</dbReference>
<keyword evidence="7" id="KW-1185">Reference proteome</keyword>
<keyword evidence="5" id="KW-1133">Transmembrane helix</keyword>
<evidence type="ECO:0000256" key="1">
    <source>
        <dbReference type="ARBA" id="ARBA00006484"/>
    </source>
</evidence>
<organism evidence="6 7">
    <name type="scientific">Pseudovirgaria hyperparasitica</name>
    <dbReference type="NCBI Taxonomy" id="470096"/>
    <lineage>
        <taxon>Eukaryota</taxon>
        <taxon>Fungi</taxon>
        <taxon>Dikarya</taxon>
        <taxon>Ascomycota</taxon>
        <taxon>Pezizomycotina</taxon>
        <taxon>Dothideomycetes</taxon>
        <taxon>Dothideomycetes incertae sedis</taxon>
        <taxon>Acrospermales</taxon>
        <taxon>Acrospermaceae</taxon>
        <taxon>Pseudovirgaria</taxon>
    </lineage>
</organism>
<dbReference type="InterPro" id="IPR002347">
    <property type="entry name" value="SDR_fam"/>
</dbReference>
<evidence type="ECO:0000313" key="6">
    <source>
        <dbReference type="EMBL" id="KAF2761912.1"/>
    </source>
</evidence>
<keyword evidence="5" id="KW-0472">Membrane</keyword>
<feature type="transmembrane region" description="Helical" evidence="5">
    <location>
        <begin position="20"/>
        <end position="42"/>
    </location>
</feature>
<name>A0A6A6WGD6_9PEZI</name>
<sequence>MDTTKPLDVSTQFSAKDEVIVVTGGGTGIGLAIASALAHSGAKRVYILGRRLDLLQDAACQYHNVTPLQCDVTSIDSIRTAVEVVRKESDHVDVLINNAGIIGPNHLDVHKAETIEDLSGILLRDWDKWEPTFATNTTAIVGVSAAFLPLLDAANRRKGWESGRKVAQRARSREINGLAEGVDGSDPRTAQIISVTSIVSFNRNITDGLAYSSSKAGATHVAKMLTTLLAPWGIRSNVIAPGFFPSEMTASITDKSFPPEMIPAGRQGSYEDIASLALFLVGRSGAYQNGVVQMPDGGRISVQPATY</sequence>
<dbReference type="GeneID" id="54487038"/>
<dbReference type="PANTHER" id="PTHR43618:SF18">
    <property type="entry name" value="SHORT CHAIN DEHYDROGENASE_REDUCTASE FAMILY (AFU_ORTHOLOGUE AFUA_5G12480)"/>
    <property type="match status" value="1"/>
</dbReference>
<dbReference type="PANTHER" id="PTHR43618">
    <property type="entry name" value="7-ALPHA-HYDROXYSTEROID DEHYDROGENASE"/>
    <property type="match status" value="1"/>
</dbReference>
<keyword evidence="3" id="KW-0560">Oxidoreductase</keyword>
<evidence type="ECO:0000256" key="5">
    <source>
        <dbReference type="SAM" id="Phobius"/>
    </source>
</evidence>
<dbReference type="InterPro" id="IPR036291">
    <property type="entry name" value="NAD(P)-bd_dom_sf"/>
</dbReference>
<keyword evidence="5" id="KW-0812">Transmembrane</keyword>
<dbReference type="Proteomes" id="UP000799437">
    <property type="component" value="Unassembled WGS sequence"/>
</dbReference>
<dbReference type="InterPro" id="IPR052178">
    <property type="entry name" value="Sec_Metab_Biosynth_SDR"/>
</dbReference>
<dbReference type="Pfam" id="PF13561">
    <property type="entry name" value="adh_short_C2"/>
    <property type="match status" value="1"/>
</dbReference>
<dbReference type="AlphaFoldDB" id="A0A6A6WGD6"/>
<proteinExistence type="inferred from homology"/>
<evidence type="ECO:0000256" key="3">
    <source>
        <dbReference type="ARBA" id="ARBA00023002"/>
    </source>
</evidence>
<dbReference type="GO" id="GO:0016491">
    <property type="term" value="F:oxidoreductase activity"/>
    <property type="evidence" value="ECO:0007669"/>
    <property type="project" value="UniProtKB-KW"/>
</dbReference>
<dbReference type="PRINTS" id="PR00080">
    <property type="entry name" value="SDRFAMILY"/>
</dbReference>
<dbReference type="Gene3D" id="3.40.50.720">
    <property type="entry name" value="NAD(P)-binding Rossmann-like Domain"/>
    <property type="match status" value="1"/>
</dbReference>